<proteinExistence type="predicted"/>
<comment type="caution">
    <text evidence="1">The sequence shown here is derived from an EMBL/GenBank/DDBJ whole genome shotgun (WGS) entry which is preliminary data.</text>
</comment>
<reference evidence="1" key="1">
    <citation type="journal article" date="2023" name="IScience">
        <title>Live-bearing cockroach genome reveals convergent evolutionary mechanisms linked to viviparity in insects and beyond.</title>
        <authorList>
            <person name="Fouks B."/>
            <person name="Harrison M.C."/>
            <person name="Mikhailova A.A."/>
            <person name="Marchal E."/>
            <person name="English S."/>
            <person name="Carruthers M."/>
            <person name="Jennings E.C."/>
            <person name="Chiamaka E.L."/>
            <person name="Frigard R.A."/>
            <person name="Pippel M."/>
            <person name="Attardo G.M."/>
            <person name="Benoit J.B."/>
            <person name="Bornberg-Bauer E."/>
            <person name="Tobe S.S."/>
        </authorList>
    </citation>
    <scope>NUCLEOTIDE SEQUENCE</scope>
    <source>
        <strain evidence="1">Stay&amp;Tobe</strain>
    </source>
</reference>
<evidence type="ECO:0000313" key="2">
    <source>
        <dbReference type="Proteomes" id="UP001233999"/>
    </source>
</evidence>
<reference evidence="1" key="2">
    <citation type="submission" date="2023-05" db="EMBL/GenBank/DDBJ databases">
        <authorList>
            <person name="Fouks B."/>
        </authorList>
    </citation>
    <scope>NUCLEOTIDE SEQUENCE</scope>
    <source>
        <strain evidence="1">Stay&amp;Tobe</strain>
        <tissue evidence="1">Testes</tissue>
    </source>
</reference>
<keyword evidence="2" id="KW-1185">Reference proteome</keyword>
<dbReference type="EMBL" id="JASPKZ010002296">
    <property type="protein sequence ID" value="KAJ9596084.1"/>
    <property type="molecule type" value="Genomic_DNA"/>
</dbReference>
<dbReference type="Proteomes" id="UP001233999">
    <property type="component" value="Unassembled WGS sequence"/>
</dbReference>
<sequence>VATGKIKLLKVLTTDVSLIIIEDCIELVLSEVYRVIFPNSSGVNKIASPSAGILSPHLSLPPLILESVPKNTNSA</sequence>
<gene>
    <name evidence="1" type="ORF">L9F63_012728</name>
</gene>
<protein>
    <submittedName>
        <fullName evidence="1">Uncharacterized protein</fullName>
    </submittedName>
</protein>
<feature type="non-terminal residue" evidence="1">
    <location>
        <position position="75"/>
    </location>
</feature>
<organism evidence="1 2">
    <name type="scientific">Diploptera punctata</name>
    <name type="common">Pacific beetle cockroach</name>
    <dbReference type="NCBI Taxonomy" id="6984"/>
    <lineage>
        <taxon>Eukaryota</taxon>
        <taxon>Metazoa</taxon>
        <taxon>Ecdysozoa</taxon>
        <taxon>Arthropoda</taxon>
        <taxon>Hexapoda</taxon>
        <taxon>Insecta</taxon>
        <taxon>Pterygota</taxon>
        <taxon>Neoptera</taxon>
        <taxon>Polyneoptera</taxon>
        <taxon>Dictyoptera</taxon>
        <taxon>Blattodea</taxon>
        <taxon>Blaberoidea</taxon>
        <taxon>Blaberidae</taxon>
        <taxon>Diplopterinae</taxon>
        <taxon>Diploptera</taxon>
    </lineage>
</organism>
<name>A0AAD8ENC3_DIPPU</name>
<accession>A0AAD8ENC3</accession>
<evidence type="ECO:0000313" key="1">
    <source>
        <dbReference type="EMBL" id="KAJ9596084.1"/>
    </source>
</evidence>
<dbReference type="AlphaFoldDB" id="A0AAD8ENC3"/>